<comment type="caution">
    <text evidence="1">The sequence shown here is derived from an EMBL/GenBank/DDBJ whole genome shotgun (WGS) entry which is preliminary data.</text>
</comment>
<dbReference type="RefSeq" id="WP_311820660.1">
    <property type="nucleotide sequence ID" value="NZ_JARPXI010000018.1"/>
</dbReference>
<gene>
    <name evidence="1" type="ORF">P7D69_15790</name>
</gene>
<dbReference type="AlphaFoldDB" id="A0AAW8TBP6"/>
<evidence type="ECO:0000313" key="1">
    <source>
        <dbReference type="EMBL" id="MDT2545811.1"/>
    </source>
</evidence>
<dbReference type="Proteomes" id="UP001254770">
    <property type="component" value="Unassembled WGS sequence"/>
</dbReference>
<sequence>MKYELGDKVQINSHWKKCDFYDQVKQRDIDDLDEYLKSDEMAGATLSFDKYRKSLINETGVIVGMRQIKTRYELWHVYQDGIDVGVGIMPEIDRIEQESATYERVYLVATRMNCLRKVSFEDIVFIS</sequence>
<proteinExistence type="predicted"/>
<accession>A0AAW8TBP6</accession>
<evidence type="ECO:0000313" key="2">
    <source>
        <dbReference type="Proteomes" id="UP001254770"/>
    </source>
</evidence>
<reference evidence="1" key="1">
    <citation type="submission" date="2023-03" db="EMBL/GenBank/DDBJ databases">
        <authorList>
            <person name="Shen W."/>
            <person name="Cai J."/>
        </authorList>
    </citation>
    <scope>NUCLEOTIDE SEQUENCE</scope>
    <source>
        <strain evidence="1">Y15</strain>
    </source>
</reference>
<organism evidence="1 2">
    <name type="scientific">Enterococcus raffinosus</name>
    <dbReference type="NCBI Taxonomy" id="71452"/>
    <lineage>
        <taxon>Bacteria</taxon>
        <taxon>Bacillati</taxon>
        <taxon>Bacillota</taxon>
        <taxon>Bacilli</taxon>
        <taxon>Lactobacillales</taxon>
        <taxon>Enterococcaceae</taxon>
        <taxon>Enterococcus</taxon>
    </lineage>
</organism>
<dbReference type="EMBL" id="JARPXL010000018">
    <property type="protein sequence ID" value="MDT2545811.1"/>
    <property type="molecule type" value="Genomic_DNA"/>
</dbReference>
<name>A0AAW8TBP6_9ENTE</name>
<protein>
    <submittedName>
        <fullName evidence="1">Uncharacterized protein</fullName>
    </submittedName>
</protein>